<evidence type="ECO:0000313" key="2">
    <source>
        <dbReference type="EMBL" id="BBM44213.1"/>
    </source>
</evidence>
<sequence>MKDFDKVMKKEMLDFKNDMLRHFFRDNFYDNFNDLKEYIENKINEIENRERETSNEIKNNHFICMTIMNEKEYKLNDNLFTAIFSEDFIEKDIKNLNMKDIMLKRNRVFQTIYMELTEDEEKGLKDRKFQGYIDDYNKKIPITFRLEKSSKYDKIIENLYYIFQKNGLEWKTVNSYYNDNFYNLIIDEYNREFLNIDEIYDMNYDLEELEEKAKKDCFLVWNINRKKVNSWDYVLPYENNIVYRYKLDYKGNNNILVNHKRDGEYFSIYRGNDGNINVLSDESLNDAWEIWEFLDINDIKRKENELKFKIYSNMQKNNEITILKRVRTRAEINRLFSSYETLDDIVLKDIGIETLKNRKYLKLKKLNHFIKYDFDLDKNLKQEIILKIEKNNMDKREMVKKMEYLVSELEYIYPEYIFKVVDDYDE</sequence>
<feature type="coiled-coil region" evidence="1">
    <location>
        <begin position="29"/>
        <end position="56"/>
    </location>
</feature>
<accession>A0A510K331</accession>
<dbReference type="Proteomes" id="UP000422644">
    <property type="component" value="Chromosome"/>
</dbReference>
<dbReference type="RefSeq" id="WP_155282362.1">
    <property type="nucleotide sequence ID" value="NZ_AP019831.1"/>
</dbReference>
<dbReference type="EMBL" id="AP019831">
    <property type="protein sequence ID" value="BBM44213.1"/>
    <property type="molecule type" value="Genomic_DNA"/>
</dbReference>
<organism evidence="2 3">
    <name type="scientific">Leptotrichia trevisanii</name>
    <dbReference type="NCBI Taxonomy" id="109328"/>
    <lineage>
        <taxon>Bacteria</taxon>
        <taxon>Fusobacteriati</taxon>
        <taxon>Fusobacteriota</taxon>
        <taxon>Fusobacteriia</taxon>
        <taxon>Fusobacteriales</taxon>
        <taxon>Leptotrichiaceae</taxon>
        <taxon>Leptotrichia</taxon>
    </lineage>
</organism>
<keyword evidence="3" id="KW-1185">Reference proteome</keyword>
<evidence type="ECO:0000256" key="1">
    <source>
        <dbReference type="SAM" id="Coils"/>
    </source>
</evidence>
<protein>
    <submittedName>
        <fullName evidence="2">Uncharacterized protein</fullName>
    </submittedName>
</protein>
<dbReference type="AlphaFoldDB" id="A0A510K331"/>
<keyword evidence="1" id="KW-0175">Coiled coil</keyword>
<proteinExistence type="predicted"/>
<evidence type="ECO:0000313" key="3">
    <source>
        <dbReference type="Proteomes" id="UP000422644"/>
    </source>
</evidence>
<gene>
    <name evidence="2" type="ORF">JMUB3870_0320</name>
</gene>
<name>A0A510K331_9FUSO</name>
<reference evidence="2 3" key="1">
    <citation type="submission" date="2019-07" db="EMBL/GenBank/DDBJ databases">
        <title>Complete Genome Sequence of Leptotrichia trevisanii Strain JMUB3870.</title>
        <authorList>
            <person name="Watanabe S."/>
            <person name="Cui L."/>
        </authorList>
    </citation>
    <scope>NUCLEOTIDE SEQUENCE [LARGE SCALE GENOMIC DNA]</scope>
    <source>
        <strain evidence="2 3">JMUB3870</strain>
    </source>
</reference>